<keyword evidence="2" id="KW-1185">Reference proteome</keyword>
<gene>
    <name evidence="1" type="ORF">HCJ94_15035</name>
</gene>
<dbReference type="EMBL" id="JAATEO010000014">
    <property type="protein sequence ID" value="NJP33267.1"/>
    <property type="molecule type" value="Genomic_DNA"/>
</dbReference>
<proteinExistence type="predicted"/>
<dbReference type="RefSeq" id="WP_168001637.1">
    <property type="nucleotide sequence ID" value="NZ_JAATEO010000014.1"/>
</dbReference>
<dbReference type="Proteomes" id="UP000783871">
    <property type="component" value="Unassembled WGS sequence"/>
</dbReference>
<protein>
    <submittedName>
        <fullName evidence="1">Uncharacterized protein</fullName>
    </submittedName>
</protein>
<evidence type="ECO:0000313" key="2">
    <source>
        <dbReference type="Proteomes" id="UP000783871"/>
    </source>
</evidence>
<name>A0ABX0Z5Y6_9ACTN</name>
<sequence>MAVIAVAALFILGLALRMEMIRSYRPGPDFVVRPDVVDRPRPDRRAEAAASAT</sequence>
<reference evidence="1 2" key="1">
    <citation type="submission" date="2020-03" db="EMBL/GenBank/DDBJ databases">
        <title>WGS of actinomycetes isolated from Thailand.</title>
        <authorList>
            <person name="Thawai C."/>
        </authorList>
    </citation>
    <scope>NUCLEOTIDE SEQUENCE [LARGE SCALE GENOMIC DNA]</scope>
    <source>
        <strain evidence="1 2">HSS6-12</strain>
    </source>
</reference>
<comment type="caution">
    <text evidence="1">The sequence shown here is derived from an EMBL/GenBank/DDBJ whole genome shotgun (WGS) entry which is preliminary data.</text>
</comment>
<organism evidence="1 2">
    <name type="scientific">Micromonospora thermarum</name>
    <dbReference type="NCBI Taxonomy" id="2720024"/>
    <lineage>
        <taxon>Bacteria</taxon>
        <taxon>Bacillati</taxon>
        <taxon>Actinomycetota</taxon>
        <taxon>Actinomycetes</taxon>
        <taxon>Micromonosporales</taxon>
        <taxon>Micromonosporaceae</taxon>
        <taxon>Micromonospora</taxon>
    </lineage>
</organism>
<accession>A0ABX0Z5Y6</accession>
<evidence type="ECO:0000313" key="1">
    <source>
        <dbReference type="EMBL" id="NJP33267.1"/>
    </source>
</evidence>